<dbReference type="InterPro" id="IPR018044">
    <property type="entry name" value="Peptidase_S11"/>
</dbReference>
<evidence type="ECO:0000256" key="13">
    <source>
        <dbReference type="PIRSR" id="PIRSR618044-1"/>
    </source>
</evidence>
<name>A0A1J0GIY6_9CLOT</name>
<keyword evidence="10" id="KW-0573">Peptidoglycan synthesis</keyword>
<evidence type="ECO:0000256" key="8">
    <source>
        <dbReference type="ARBA" id="ARBA00022801"/>
    </source>
</evidence>
<keyword evidence="9" id="KW-0133">Cell shape</keyword>
<evidence type="ECO:0000256" key="4">
    <source>
        <dbReference type="ARBA" id="ARBA00012448"/>
    </source>
</evidence>
<keyword evidence="7" id="KW-0732">Signal</keyword>
<sequence>MKKLTAILLTSLFLFYNIPIKVNAIVKSPPSGISADSVVLLDATTGKILYEKNKNSAYPPASTTKIMTILLVLEKSNLNDVVTVSKNASLADGSSIYLVEGEKITVRELLYGLILASANDCAVALAEHVSGSTEKFAKLMNTRADALGCKNTNFVNPNGLYNIKHKTSAYALSLIMRELIKHPQYKVISTTPSYKMATTNKSKISRPLWNENRLIHKDDPNYYSGCEGGKTGYTTESQHSYIAVATRNGQRLIVALVHDSKKTFFPDSRKLLDYGFDNFELAKQFSKNDVVSKLTLDDGTVLPLLASKDLYILKAKNSTSKATTKISQNKLNLPSIKKGELVNTAVISYGGDTYPLGLTSGVDYTKKSVSLKNNISSNSLIGINSLSGIINIMKYVFIVLVLLIVFLRIRTLKRRKARKRTNNFIYNSRNRRW</sequence>
<evidence type="ECO:0000256" key="11">
    <source>
        <dbReference type="ARBA" id="ARBA00023316"/>
    </source>
</evidence>
<evidence type="ECO:0000256" key="1">
    <source>
        <dbReference type="ARBA" id="ARBA00003217"/>
    </source>
</evidence>
<dbReference type="SUPFAM" id="SSF56601">
    <property type="entry name" value="beta-lactamase/transpeptidase-like"/>
    <property type="match status" value="1"/>
</dbReference>
<dbReference type="InterPro" id="IPR015956">
    <property type="entry name" value="Peniciliin-bd_prot_C_sf"/>
</dbReference>
<feature type="domain" description="Peptidase S11 D-alanyl-D-alanine carboxypeptidase A N-terminal" evidence="17">
    <location>
        <begin position="28"/>
        <end position="257"/>
    </location>
</feature>
<dbReference type="GO" id="GO:0006508">
    <property type="term" value="P:proteolysis"/>
    <property type="evidence" value="ECO:0007669"/>
    <property type="project" value="UniProtKB-KW"/>
</dbReference>
<proteinExistence type="inferred from homology"/>
<dbReference type="EC" id="3.4.16.4" evidence="4"/>
<evidence type="ECO:0000256" key="15">
    <source>
        <dbReference type="RuleBase" id="RU004016"/>
    </source>
</evidence>
<dbReference type="OrthoDB" id="9791132at2"/>
<evidence type="ECO:0000256" key="14">
    <source>
        <dbReference type="PIRSR" id="PIRSR618044-2"/>
    </source>
</evidence>
<evidence type="ECO:0000256" key="16">
    <source>
        <dbReference type="SAM" id="Phobius"/>
    </source>
</evidence>
<dbReference type="InterPro" id="IPR012338">
    <property type="entry name" value="Beta-lactam/transpept-like"/>
</dbReference>
<dbReference type="GO" id="GO:0009002">
    <property type="term" value="F:serine-type D-Ala-D-Ala carboxypeptidase activity"/>
    <property type="evidence" value="ECO:0007669"/>
    <property type="project" value="UniProtKB-EC"/>
</dbReference>
<dbReference type="SUPFAM" id="SSF69189">
    <property type="entry name" value="Penicillin-binding protein associated domain"/>
    <property type="match status" value="1"/>
</dbReference>
<evidence type="ECO:0000256" key="7">
    <source>
        <dbReference type="ARBA" id="ARBA00022729"/>
    </source>
</evidence>
<evidence type="ECO:0000256" key="3">
    <source>
        <dbReference type="ARBA" id="ARBA00007164"/>
    </source>
</evidence>
<evidence type="ECO:0000256" key="6">
    <source>
        <dbReference type="ARBA" id="ARBA00022670"/>
    </source>
</evidence>
<dbReference type="PANTHER" id="PTHR21581">
    <property type="entry name" value="D-ALANYL-D-ALANINE CARBOXYPEPTIDASE"/>
    <property type="match status" value="1"/>
</dbReference>
<dbReference type="Pfam" id="PF00768">
    <property type="entry name" value="Peptidase_S11"/>
    <property type="match status" value="1"/>
</dbReference>
<dbReference type="Proteomes" id="UP000182569">
    <property type="component" value="Chromosome"/>
</dbReference>
<gene>
    <name evidence="19" type="ORF">A7L45_15180</name>
</gene>
<evidence type="ECO:0000256" key="5">
    <source>
        <dbReference type="ARBA" id="ARBA00022645"/>
    </source>
</evidence>
<evidence type="ECO:0000256" key="2">
    <source>
        <dbReference type="ARBA" id="ARBA00004752"/>
    </source>
</evidence>
<evidence type="ECO:0000313" key="20">
    <source>
        <dbReference type="Proteomes" id="UP000182569"/>
    </source>
</evidence>
<evidence type="ECO:0000256" key="12">
    <source>
        <dbReference type="ARBA" id="ARBA00034000"/>
    </source>
</evidence>
<evidence type="ECO:0000259" key="18">
    <source>
        <dbReference type="Pfam" id="PF07943"/>
    </source>
</evidence>
<dbReference type="KEGG" id="ceu:A7L45_15180"/>
<keyword evidence="5" id="KW-0121">Carboxypeptidase</keyword>
<dbReference type="GO" id="GO:0071555">
    <property type="term" value="P:cell wall organization"/>
    <property type="evidence" value="ECO:0007669"/>
    <property type="project" value="UniProtKB-KW"/>
</dbReference>
<comment type="catalytic activity">
    <reaction evidence="12">
        <text>Preferential cleavage: (Ac)2-L-Lys-D-Ala-|-D-Ala. Also transpeptidation of peptidyl-alanyl moieties that are N-acyl substituents of D-alanine.</text>
        <dbReference type="EC" id="3.4.16.4"/>
    </reaction>
</comment>
<keyword evidence="20" id="KW-1185">Reference proteome</keyword>
<evidence type="ECO:0000259" key="17">
    <source>
        <dbReference type="Pfam" id="PF00768"/>
    </source>
</evidence>
<dbReference type="InterPro" id="IPR012907">
    <property type="entry name" value="Peptidase_S11_C"/>
</dbReference>
<protein>
    <recommendedName>
        <fullName evidence="4">serine-type D-Ala-D-Ala carboxypeptidase</fullName>
        <ecNumber evidence="4">3.4.16.4</ecNumber>
    </recommendedName>
</protein>
<comment type="similarity">
    <text evidence="3 15">Belongs to the peptidase S11 family.</text>
</comment>
<dbReference type="InterPro" id="IPR001967">
    <property type="entry name" value="Peptidase_S11_N"/>
</dbReference>
<dbReference type="RefSeq" id="WP_071613620.1">
    <property type="nucleotide sequence ID" value="NZ_CP015756.1"/>
</dbReference>
<keyword evidence="16" id="KW-0472">Membrane</keyword>
<evidence type="ECO:0000256" key="9">
    <source>
        <dbReference type="ARBA" id="ARBA00022960"/>
    </source>
</evidence>
<dbReference type="PANTHER" id="PTHR21581:SF33">
    <property type="entry name" value="D-ALANYL-D-ALANINE CARBOXYPEPTIDASE DACB"/>
    <property type="match status" value="1"/>
</dbReference>
<feature type="active site" evidence="13">
    <location>
        <position position="117"/>
    </location>
</feature>
<evidence type="ECO:0000256" key="10">
    <source>
        <dbReference type="ARBA" id="ARBA00022984"/>
    </source>
</evidence>
<keyword evidence="11" id="KW-0961">Cell wall biogenesis/degradation</keyword>
<dbReference type="EMBL" id="CP015756">
    <property type="protein sequence ID" value="APC41324.1"/>
    <property type="molecule type" value="Genomic_DNA"/>
</dbReference>
<dbReference type="UniPathway" id="UPA00219"/>
<dbReference type="GO" id="GO:0008360">
    <property type="term" value="P:regulation of cell shape"/>
    <property type="evidence" value="ECO:0007669"/>
    <property type="project" value="UniProtKB-KW"/>
</dbReference>
<comment type="function">
    <text evidence="1">Removes C-terminal D-alanyl residues from sugar-peptide cell wall precursors.</text>
</comment>
<dbReference type="Pfam" id="PF07943">
    <property type="entry name" value="PBP5_C"/>
    <property type="match status" value="1"/>
</dbReference>
<comment type="pathway">
    <text evidence="2">Cell wall biogenesis; peptidoglycan biosynthesis.</text>
</comment>
<reference evidence="20" key="1">
    <citation type="journal article" date="2016" name="Front. Microbiol.">
        <title>Complete Genome Sequence of Clostridium estertheticum DSM 8809, a Microbe Identified in Spoiled Vacuum Packed Beef.</title>
        <authorList>
            <person name="Yu Z."/>
            <person name="Gunn L."/>
            <person name="Brennan E."/>
            <person name="Reid R."/>
            <person name="Wall P.G."/>
            <person name="Gaora O.P."/>
            <person name="Hurley D."/>
            <person name="Bolton D."/>
            <person name="Fanning S."/>
        </authorList>
    </citation>
    <scope>NUCLEOTIDE SEQUENCE [LARGE SCALE GENOMIC DNA]</scope>
    <source>
        <strain evidence="20">DSM 8809</strain>
    </source>
</reference>
<dbReference type="Gene3D" id="3.40.710.10">
    <property type="entry name" value="DD-peptidase/beta-lactamase superfamily"/>
    <property type="match status" value="1"/>
</dbReference>
<feature type="active site" description="Proton acceptor" evidence="13">
    <location>
        <position position="65"/>
    </location>
</feature>
<keyword evidence="16" id="KW-0812">Transmembrane</keyword>
<evidence type="ECO:0000313" key="19">
    <source>
        <dbReference type="EMBL" id="APC41324.1"/>
    </source>
</evidence>
<dbReference type="STRING" id="1552.A7L45_15180"/>
<accession>A0A1J0GIY6</accession>
<keyword evidence="16" id="KW-1133">Transmembrane helix</keyword>
<dbReference type="AlphaFoldDB" id="A0A1J0GIY6"/>
<dbReference type="PRINTS" id="PR00725">
    <property type="entry name" value="DADACBPTASE1"/>
</dbReference>
<feature type="transmembrane region" description="Helical" evidence="16">
    <location>
        <begin position="392"/>
        <end position="409"/>
    </location>
</feature>
<feature type="active site" description="Acyl-ester intermediate" evidence="13">
    <location>
        <position position="62"/>
    </location>
</feature>
<dbReference type="GO" id="GO:0009252">
    <property type="term" value="P:peptidoglycan biosynthetic process"/>
    <property type="evidence" value="ECO:0007669"/>
    <property type="project" value="UniProtKB-UniPathway"/>
</dbReference>
<keyword evidence="8" id="KW-0378">Hydrolase</keyword>
<feature type="binding site" evidence="14">
    <location>
        <position position="230"/>
    </location>
    <ligand>
        <name>substrate</name>
    </ligand>
</feature>
<organism evidence="19 20">
    <name type="scientific">Clostridium estertheticum subsp. estertheticum</name>
    <dbReference type="NCBI Taxonomy" id="1552"/>
    <lineage>
        <taxon>Bacteria</taxon>
        <taxon>Bacillati</taxon>
        <taxon>Bacillota</taxon>
        <taxon>Clostridia</taxon>
        <taxon>Eubacteriales</taxon>
        <taxon>Clostridiaceae</taxon>
        <taxon>Clostridium</taxon>
    </lineage>
</organism>
<keyword evidence="6" id="KW-0645">Protease</keyword>
<feature type="domain" description="Peptidase S11 D-Ala-D-Ala carboxypeptidase A C-terminal" evidence="18">
    <location>
        <begin position="279"/>
        <end position="353"/>
    </location>
</feature>